<dbReference type="InterPro" id="IPR035979">
    <property type="entry name" value="RBD_domain_sf"/>
</dbReference>
<feature type="domain" description="RRM" evidence="3">
    <location>
        <begin position="102"/>
        <end position="183"/>
    </location>
</feature>
<keyword evidence="1" id="KW-0694">RNA-binding</keyword>
<dbReference type="EMBL" id="JBGBPQ010000015">
    <property type="protein sequence ID" value="KAL1510324.1"/>
    <property type="molecule type" value="Genomic_DNA"/>
</dbReference>
<evidence type="ECO:0000313" key="5">
    <source>
        <dbReference type="Proteomes" id="UP001515480"/>
    </source>
</evidence>
<name>A0AB34IYZ3_PRYPA</name>
<dbReference type="InterPro" id="IPR012677">
    <property type="entry name" value="Nucleotide-bd_a/b_plait_sf"/>
</dbReference>
<sequence>MLRRKARQEKSVPEWKRQLQEAAEAVDPAELGDASAVQLEIEPAASPPRSPLPGGDEKAEPPAPADESDEDDEGFDPSNYDLDVHPAESPPPRSPQEPSHACRVAVANLPFESTREALASFLAACGAIEQIEMPDLSLSKRTAIVSFANELSAQAALRLSGKSLPIVRPGQQVRPLTILLAPVGATPQDDGLRYDLLRNHITYRAGRAPPSPAGLSANIGCSGANRTEGTDTSAKRIRTEQS</sequence>
<protein>
    <recommendedName>
        <fullName evidence="3">RRM domain-containing protein</fullName>
    </recommendedName>
</protein>
<evidence type="ECO:0000313" key="4">
    <source>
        <dbReference type="EMBL" id="KAL1510324.1"/>
    </source>
</evidence>
<feature type="compositionally biased region" description="Acidic residues" evidence="2">
    <location>
        <begin position="66"/>
        <end position="75"/>
    </location>
</feature>
<dbReference type="Proteomes" id="UP001515480">
    <property type="component" value="Unassembled WGS sequence"/>
</dbReference>
<keyword evidence="5" id="KW-1185">Reference proteome</keyword>
<evidence type="ECO:0000256" key="1">
    <source>
        <dbReference type="PROSITE-ProRule" id="PRU00176"/>
    </source>
</evidence>
<feature type="compositionally biased region" description="Basic and acidic residues" evidence="2">
    <location>
        <begin position="8"/>
        <end position="19"/>
    </location>
</feature>
<dbReference type="InterPro" id="IPR000504">
    <property type="entry name" value="RRM_dom"/>
</dbReference>
<evidence type="ECO:0000256" key="2">
    <source>
        <dbReference type="SAM" id="MobiDB-lite"/>
    </source>
</evidence>
<dbReference type="PROSITE" id="PS50102">
    <property type="entry name" value="RRM"/>
    <property type="match status" value="1"/>
</dbReference>
<accession>A0AB34IYZ3</accession>
<organism evidence="4 5">
    <name type="scientific">Prymnesium parvum</name>
    <name type="common">Toxic golden alga</name>
    <dbReference type="NCBI Taxonomy" id="97485"/>
    <lineage>
        <taxon>Eukaryota</taxon>
        <taxon>Haptista</taxon>
        <taxon>Haptophyta</taxon>
        <taxon>Prymnesiophyceae</taxon>
        <taxon>Prymnesiales</taxon>
        <taxon>Prymnesiaceae</taxon>
        <taxon>Prymnesium</taxon>
    </lineage>
</organism>
<comment type="caution">
    <text evidence="4">The sequence shown here is derived from an EMBL/GenBank/DDBJ whole genome shotgun (WGS) entry which is preliminary data.</text>
</comment>
<gene>
    <name evidence="4" type="ORF">AB1Y20_006644</name>
</gene>
<dbReference type="GO" id="GO:0003723">
    <property type="term" value="F:RNA binding"/>
    <property type="evidence" value="ECO:0007669"/>
    <property type="project" value="UniProtKB-UniRule"/>
</dbReference>
<reference evidence="4 5" key="1">
    <citation type="journal article" date="2024" name="Science">
        <title>Giant polyketide synthase enzymes in the biosynthesis of giant marine polyether toxins.</title>
        <authorList>
            <person name="Fallon T.R."/>
            <person name="Shende V.V."/>
            <person name="Wierzbicki I.H."/>
            <person name="Pendleton A.L."/>
            <person name="Watervoot N.F."/>
            <person name="Auber R.P."/>
            <person name="Gonzalez D.J."/>
            <person name="Wisecaver J.H."/>
            <person name="Moore B.S."/>
        </authorList>
    </citation>
    <scope>NUCLEOTIDE SEQUENCE [LARGE SCALE GENOMIC DNA]</scope>
    <source>
        <strain evidence="4 5">12B1</strain>
    </source>
</reference>
<dbReference type="Gene3D" id="3.30.70.330">
    <property type="match status" value="1"/>
</dbReference>
<proteinExistence type="predicted"/>
<dbReference type="SUPFAM" id="SSF54928">
    <property type="entry name" value="RNA-binding domain, RBD"/>
    <property type="match status" value="1"/>
</dbReference>
<dbReference type="AlphaFoldDB" id="A0AB34IYZ3"/>
<dbReference type="Pfam" id="PF00076">
    <property type="entry name" value="RRM_1"/>
    <property type="match status" value="1"/>
</dbReference>
<feature type="region of interest" description="Disordered" evidence="2">
    <location>
        <begin position="214"/>
        <end position="242"/>
    </location>
</feature>
<dbReference type="SMART" id="SM00360">
    <property type="entry name" value="RRM"/>
    <property type="match status" value="1"/>
</dbReference>
<feature type="compositionally biased region" description="Basic and acidic residues" evidence="2">
    <location>
        <begin position="233"/>
        <end position="242"/>
    </location>
</feature>
<feature type="region of interest" description="Disordered" evidence="2">
    <location>
        <begin position="1"/>
        <end position="101"/>
    </location>
</feature>
<evidence type="ECO:0000259" key="3">
    <source>
        <dbReference type="PROSITE" id="PS50102"/>
    </source>
</evidence>